<dbReference type="GO" id="GO:0019888">
    <property type="term" value="F:protein phosphatase regulator activity"/>
    <property type="evidence" value="ECO:0007669"/>
    <property type="project" value="InterPro"/>
</dbReference>
<feature type="compositionally biased region" description="Low complexity" evidence="2">
    <location>
        <begin position="184"/>
        <end position="194"/>
    </location>
</feature>
<dbReference type="EMBL" id="LR023601">
    <property type="protein sequence ID" value="SVE93220.1"/>
    <property type="molecule type" value="mRNA"/>
</dbReference>
<accession>A0A4Y7NJ17</accession>
<gene>
    <name evidence="3" type="primary">EOG090X0BWU</name>
</gene>
<evidence type="ECO:0000256" key="1">
    <source>
        <dbReference type="ARBA" id="ARBA00009207"/>
    </source>
</evidence>
<dbReference type="Pfam" id="PF09184">
    <property type="entry name" value="PPP4R2"/>
    <property type="match status" value="1"/>
</dbReference>
<dbReference type="GO" id="GO:0005634">
    <property type="term" value="C:nucleus"/>
    <property type="evidence" value="ECO:0007669"/>
    <property type="project" value="TreeGrafter"/>
</dbReference>
<dbReference type="InterPro" id="IPR015267">
    <property type="entry name" value="PPP4R2"/>
</dbReference>
<reference evidence="3" key="1">
    <citation type="submission" date="2018-08" db="EMBL/GenBank/DDBJ databases">
        <authorList>
            <person name="Cornetti L."/>
        </authorList>
    </citation>
    <scope>NUCLEOTIDE SEQUENCE</scope>
    <source>
        <strain evidence="3">DE-FRO-2-1</strain>
    </source>
</reference>
<protein>
    <submittedName>
        <fullName evidence="3">EOG090X0BWU</fullName>
    </submittedName>
</protein>
<dbReference type="GO" id="GO:0005737">
    <property type="term" value="C:cytoplasm"/>
    <property type="evidence" value="ECO:0007669"/>
    <property type="project" value="TreeGrafter"/>
</dbReference>
<dbReference type="GO" id="GO:0030289">
    <property type="term" value="C:protein phosphatase 4 complex"/>
    <property type="evidence" value="ECO:0007669"/>
    <property type="project" value="InterPro"/>
</dbReference>
<feature type="region of interest" description="Disordered" evidence="2">
    <location>
        <begin position="171"/>
        <end position="413"/>
    </location>
</feature>
<feature type="compositionally biased region" description="Basic and acidic residues" evidence="2">
    <location>
        <begin position="272"/>
        <end position="289"/>
    </location>
</feature>
<name>A0A4Y7NJ17_9CRUS</name>
<sequence>MDNIENILDELNGQSQGREHFDKHKTAEIPKALEDYINHLAKTGDTVFPWQKIRGVIRHKLELVINNFKEICPTENLPPCPNVEPFNYETMRGKIFEQFDSFTCAPFTVQRLCELLCAPRKHYKRTDKFMRGVEKNLLVVSTVDPGQRKRSESVSSQTLVNGVIESNAATNRPAVVSTTEQRPSSVASDAVSISDDTEDEEKSSEKVSELAALETNDKSAETGESSTSNHQVTNTEPVQETTEPNNVVTEMNAVEQPPPEIGAEKMSQPDTTESHTADTADDSKPEDSHAPVIESAAEEPSKSETEEPSVPADQQTEELTAPTETAKPTLVSETPISDKKRPLEEDEEDQEPGAKQPRMYSPDKVVEESQSSEMIPQETEAPPNDESSAGEQELAERNTPGGEQAASAESDCQ</sequence>
<dbReference type="PANTHER" id="PTHR16487">
    <property type="entry name" value="PPP4R2-RELATED PROTEIN"/>
    <property type="match status" value="1"/>
</dbReference>
<organism evidence="3">
    <name type="scientific">Moina brachiata</name>
    <dbReference type="NCBI Taxonomy" id="675436"/>
    <lineage>
        <taxon>Eukaryota</taxon>
        <taxon>Metazoa</taxon>
        <taxon>Ecdysozoa</taxon>
        <taxon>Arthropoda</taxon>
        <taxon>Crustacea</taxon>
        <taxon>Branchiopoda</taxon>
        <taxon>Diplostraca</taxon>
        <taxon>Cladocera</taxon>
        <taxon>Anomopoda</taxon>
        <taxon>Moinidae</taxon>
        <taxon>Moina</taxon>
    </lineage>
</organism>
<evidence type="ECO:0000256" key="2">
    <source>
        <dbReference type="SAM" id="MobiDB-lite"/>
    </source>
</evidence>
<proteinExistence type="evidence at transcript level"/>
<dbReference type="AlphaFoldDB" id="A0A4Y7NJ17"/>
<comment type="similarity">
    <text evidence="1">Belongs to the PPP4R2 family.</text>
</comment>
<evidence type="ECO:0000313" key="3">
    <source>
        <dbReference type="EMBL" id="SVE93220.1"/>
    </source>
</evidence>
<feature type="compositionally biased region" description="Polar residues" evidence="2">
    <location>
        <begin position="222"/>
        <end position="249"/>
    </location>
</feature>
<dbReference type="PANTHER" id="PTHR16487:SF0">
    <property type="entry name" value="PROTEIN PHOSPHATASE 4 REGULATORY SUBUNIT 2-RELATED"/>
    <property type="match status" value="1"/>
</dbReference>